<accession>A0A3N1PSS5</accession>
<keyword evidence="1" id="KW-0812">Transmembrane</keyword>
<proteinExistence type="predicted"/>
<keyword evidence="1" id="KW-1133">Transmembrane helix</keyword>
<dbReference type="RefSeq" id="WP_123421397.1">
    <property type="nucleotide sequence ID" value="NZ_RJUL01000004.1"/>
</dbReference>
<evidence type="ECO:0000313" key="2">
    <source>
        <dbReference type="EMBL" id="ROQ27586.1"/>
    </source>
</evidence>
<evidence type="ECO:0000313" key="3">
    <source>
        <dbReference type="Proteomes" id="UP000268033"/>
    </source>
</evidence>
<sequence length="120" mass="13037">MNTEVTLHLDTDTAIAVLHGLDHYAMSAISPADRDKRQALASEFRTAYIMAGCERLPEPEAFFDDSVAESSSTLDDPHVRGVLASMLMIAAWALFIACVSSALYMTVSPNSENVLMGIEK</sequence>
<dbReference type="AlphaFoldDB" id="A0A3N1PSS5"/>
<comment type="caution">
    <text evidence="2">The sequence shown here is derived from an EMBL/GenBank/DDBJ whole genome shotgun (WGS) entry which is preliminary data.</text>
</comment>
<keyword evidence="3" id="KW-1185">Reference proteome</keyword>
<keyword evidence="1" id="KW-0472">Membrane</keyword>
<protein>
    <submittedName>
        <fullName evidence="2">Uncharacterized protein</fullName>
    </submittedName>
</protein>
<evidence type="ECO:0000256" key="1">
    <source>
        <dbReference type="SAM" id="Phobius"/>
    </source>
</evidence>
<dbReference type="Proteomes" id="UP000268033">
    <property type="component" value="Unassembled WGS sequence"/>
</dbReference>
<reference evidence="2 3" key="1">
    <citation type="submission" date="2018-11" db="EMBL/GenBank/DDBJ databases">
        <title>Genomic Encyclopedia of Type Strains, Phase IV (KMG-IV): sequencing the most valuable type-strain genomes for metagenomic binning, comparative biology and taxonomic classification.</title>
        <authorList>
            <person name="Goeker M."/>
        </authorList>
    </citation>
    <scope>NUCLEOTIDE SEQUENCE [LARGE SCALE GENOMIC DNA]</scope>
    <source>
        <strain evidence="2 3">DSM 21945</strain>
    </source>
</reference>
<feature type="transmembrane region" description="Helical" evidence="1">
    <location>
        <begin position="82"/>
        <end position="107"/>
    </location>
</feature>
<organism evidence="2 3">
    <name type="scientific">Gallaecimonas pentaromativorans</name>
    <dbReference type="NCBI Taxonomy" id="584787"/>
    <lineage>
        <taxon>Bacteria</taxon>
        <taxon>Pseudomonadati</taxon>
        <taxon>Pseudomonadota</taxon>
        <taxon>Gammaproteobacteria</taxon>
        <taxon>Enterobacterales</taxon>
        <taxon>Gallaecimonadaceae</taxon>
        <taxon>Gallaecimonas</taxon>
    </lineage>
</organism>
<dbReference type="EMBL" id="RJUL01000004">
    <property type="protein sequence ID" value="ROQ27586.1"/>
    <property type="molecule type" value="Genomic_DNA"/>
</dbReference>
<gene>
    <name evidence="2" type="ORF">EDC28_104237</name>
</gene>
<name>A0A3N1PSS5_9GAMM</name>